<dbReference type="EMBL" id="CAMXCT020001049">
    <property type="protein sequence ID" value="CAL1139508.1"/>
    <property type="molecule type" value="Genomic_DNA"/>
</dbReference>
<dbReference type="EMBL" id="CAMXCT030001049">
    <property type="protein sequence ID" value="CAL4773445.1"/>
    <property type="molecule type" value="Genomic_DNA"/>
</dbReference>
<sequence>MDNGEWKFDTAAEAEYPPKLAQKLAASFMDQLLPTGKFDIHDDIVDHAAKVGSVHQARRTRGPLLLSEFKTKVVIACSESDFPPDIIPADAPVPWQGVPVGSKLWDRQPIQWESGEDRAKALQQDEKALHDSMCAEIRPVMKSKRLLLFQEMMRDARVADESLFVDMCQGLKLVGDLDPSGQFPHQFKPASLDVEQLKQTAKWAQEAVVASCRKVADDAEIATAVWEETLEQALPEKQWVRGPFTAEEISSAKALTGSLRAVLGCVREGR</sequence>
<accession>A0A9P1FRX0</accession>
<reference evidence="2" key="2">
    <citation type="submission" date="2024-04" db="EMBL/GenBank/DDBJ databases">
        <authorList>
            <person name="Chen Y."/>
            <person name="Shah S."/>
            <person name="Dougan E. K."/>
            <person name="Thang M."/>
            <person name="Chan C."/>
        </authorList>
    </citation>
    <scope>NUCLEOTIDE SEQUENCE [LARGE SCALE GENOMIC DNA]</scope>
</reference>
<organism evidence="1">
    <name type="scientific">Cladocopium goreaui</name>
    <dbReference type="NCBI Taxonomy" id="2562237"/>
    <lineage>
        <taxon>Eukaryota</taxon>
        <taxon>Sar</taxon>
        <taxon>Alveolata</taxon>
        <taxon>Dinophyceae</taxon>
        <taxon>Suessiales</taxon>
        <taxon>Symbiodiniaceae</taxon>
        <taxon>Cladocopium</taxon>
    </lineage>
</organism>
<evidence type="ECO:0000313" key="1">
    <source>
        <dbReference type="EMBL" id="CAI3986133.1"/>
    </source>
</evidence>
<comment type="caution">
    <text evidence="1">The sequence shown here is derived from an EMBL/GenBank/DDBJ whole genome shotgun (WGS) entry which is preliminary data.</text>
</comment>
<dbReference type="Proteomes" id="UP001152797">
    <property type="component" value="Unassembled WGS sequence"/>
</dbReference>
<dbReference type="EMBL" id="CAMXCT010001049">
    <property type="protein sequence ID" value="CAI3986133.1"/>
    <property type="molecule type" value="Genomic_DNA"/>
</dbReference>
<evidence type="ECO:0000313" key="3">
    <source>
        <dbReference type="Proteomes" id="UP001152797"/>
    </source>
</evidence>
<keyword evidence="3" id="KW-1185">Reference proteome</keyword>
<gene>
    <name evidence="1" type="ORF">C1SCF055_LOCUS13509</name>
</gene>
<protein>
    <submittedName>
        <fullName evidence="1">Uncharacterized protein</fullName>
    </submittedName>
</protein>
<reference evidence="1" key="1">
    <citation type="submission" date="2022-10" db="EMBL/GenBank/DDBJ databases">
        <authorList>
            <person name="Chen Y."/>
            <person name="Dougan E. K."/>
            <person name="Chan C."/>
            <person name="Rhodes N."/>
            <person name="Thang M."/>
        </authorList>
    </citation>
    <scope>NUCLEOTIDE SEQUENCE</scope>
</reference>
<proteinExistence type="predicted"/>
<evidence type="ECO:0000313" key="2">
    <source>
        <dbReference type="EMBL" id="CAL1139508.1"/>
    </source>
</evidence>
<dbReference type="AlphaFoldDB" id="A0A9P1FRX0"/>
<name>A0A9P1FRX0_9DINO</name>